<dbReference type="EMBL" id="FUYA01000002">
    <property type="protein sequence ID" value="SKA67929.1"/>
    <property type="molecule type" value="Genomic_DNA"/>
</dbReference>
<gene>
    <name evidence="1" type="ORF">SAMN02745702_00918</name>
</gene>
<organism evidence="1 2">
    <name type="scientific">Desulfobaculum bizertense DSM 18034</name>
    <dbReference type="NCBI Taxonomy" id="1121442"/>
    <lineage>
        <taxon>Bacteria</taxon>
        <taxon>Pseudomonadati</taxon>
        <taxon>Thermodesulfobacteriota</taxon>
        <taxon>Desulfovibrionia</taxon>
        <taxon>Desulfovibrionales</taxon>
        <taxon>Desulfovibrionaceae</taxon>
        <taxon>Desulfobaculum</taxon>
    </lineage>
</organism>
<dbReference type="RefSeq" id="WP_159445912.1">
    <property type="nucleotide sequence ID" value="NZ_FUYA01000002.1"/>
</dbReference>
<name>A0A1T4VSN7_9BACT</name>
<proteinExistence type="predicted"/>
<reference evidence="1 2" key="1">
    <citation type="submission" date="2017-02" db="EMBL/GenBank/DDBJ databases">
        <authorList>
            <person name="Peterson S.W."/>
        </authorList>
    </citation>
    <scope>NUCLEOTIDE SEQUENCE [LARGE SCALE GENOMIC DNA]</scope>
    <source>
        <strain evidence="1 2">DSM 18034</strain>
    </source>
</reference>
<keyword evidence="2" id="KW-1185">Reference proteome</keyword>
<dbReference type="Proteomes" id="UP000189733">
    <property type="component" value="Unassembled WGS sequence"/>
</dbReference>
<evidence type="ECO:0000313" key="2">
    <source>
        <dbReference type="Proteomes" id="UP000189733"/>
    </source>
</evidence>
<protein>
    <submittedName>
        <fullName evidence="1">Uncharacterized protein</fullName>
    </submittedName>
</protein>
<evidence type="ECO:0000313" key="1">
    <source>
        <dbReference type="EMBL" id="SKA67929.1"/>
    </source>
</evidence>
<dbReference type="AlphaFoldDB" id="A0A1T4VSN7"/>
<accession>A0A1T4VSN7</accession>
<dbReference type="STRING" id="1121442.SAMN02745702_00918"/>
<sequence>MRKDIRPVFLFSEMNKLMSELQFEKLIAGKSKNTTIPYYRRAKELICRGLLSRGADAKKVDGEKEIIGGTYSFSRGGTEGRIFLVERNIQATLLWHGPVALYRQHWMALRDELVGPVPYRLYGVANRIHKA</sequence>